<reference evidence="5" key="1">
    <citation type="submission" date="2011-11" db="EMBL/GenBank/DDBJ databases">
        <title>Improved High-Quality Draft sequence of Desulfovibrio sp. U5L.</title>
        <authorList>
            <consortium name="US DOE Joint Genome Institute"/>
            <person name="Lucas S."/>
            <person name="Han J."/>
            <person name="Lapidus A."/>
            <person name="Cheng J.-F."/>
            <person name="Goodwin L."/>
            <person name="Pitluck S."/>
            <person name="Peters L."/>
            <person name="Ovchinnikova G."/>
            <person name="Held B."/>
            <person name="Detter J.C."/>
            <person name="Han C."/>
            <person name="Tapia R."/>
            <person name="Land M."/>
            <person name="Hauser L."/>
            <person name="Kyrpides N."/>
            <person name="Ivanova N."/>
            <person name="Pagani I."/>
            <person name="Gabster J."/>
            <person name="Walker C."/>
            <person name="Stolyar S."/>
            <person name="Stahl D."/>
            <person name="Arkin A."/>
            <person name="Dehal P."/>
            <person name="Hazen T."/>
            <person name="Woyke T."/>
        </authorList>
    </citation>
    <scope>NUCLEOTIDE SEQUENCE [LARGE SCALE GENOMIC DNA]</scope>
    <source>
        <strain evidence="5">U5L</strain>
    </source>
</reference>
<dbReference type="GO" id="GO:0008782">
    <property type="term" value="F:adenosylhomocysteine nucleosidase activity"/>
    <property type="evidence" value="ECO:0007669"/>
    <property type="project" value="TreeGrafter"/>
</dbReference>
<evidence type="ECO:0000313" key="5">
    <source>
        <dbReference type="EMBL" id="EIG54619.1"/>
    </source>
</evidence>
<dbReference type="InterPro" id="IPR035994">
    <property type="entry name" value="Nucleoside_phosphorylase_sf"/>
</dbReference>
<dbReference type="InterPro" id="IPR000845">
    <property type="entry name" value="Nucleoside_phosphorylase_d"/>
</dbReference>
<keyword evidence="1" id="KW-0474">Menaquinone biosynthesis</keyword>
<evidence type="ECO:0000256" key="1">
    <source>
        <dbReference type="HAMAP-Rule" id="MF_00991"/>
    </source>
</evidence>
<protein>
    <recommendedName>
        <fullName evidence="1 2">Futalosine hydrolase</fullName>
        <shortName evidence="1">FL hydrolase</shortName>
        <ecNumber evidence="1 2">3.2.2.26</ecNumber>
    </recommendedName>
    <alternativeName>
        <fullName evidence="1">Futalosine nucleosidase</fullName>
    </alternativeName>
    <alternativeName>
        <fullName evidence="1">Menaquinone biosynthetic enzyme MqnB</fullName>
    </alternativeName>
</protein>
<feature type="region of interest" description="Disordered" evidence="3">
    <location>
        <begin position="1"/>
        <end position="32"/>
    </location>
</feature>
<dbReference type="HAMAP" id="MF_00991">
    <property type="entry name" value="MqnB"/>
    <property type="match status" value="1"/>
</dbReference>
<accession>I2Q4B3</accession>
<comment type="pathway">
    <text evidence="1">Quinol/quinone metabolism; menaquinone biosynthesis.</text>
</comment>
<dbReference type="InterPro" id="IPR019963">
    <property type="entry name" value="FL_hydrolase_MqnB"/>
</dbReference>
<dbReference type="GO" id="GO:0019284">
    <property type="term" value="P:L-methionine salvage from S-adenosylmethionine"/>
    <property type="evidence" value="ECO:0007669"/>
    <property type="project" value="TreeGrafter"/>
</dbReference>
<dbReference type="STRING" id="596152.DesU5LDRAFT_2977"/>
<dbReference type="HOGENOM" id="CLU_031248_3_1_7"/>
<evidence type="ECO:0000256" key="2">
    <source>
        <dbReference type="NCBIfam" id="TIGR03664"/>
    </source>
</evidence>
<dbReference type="GO" id="GO:0008930">
    <property type="term" value="F:methylthioadenosine nucleosidase activity"/>
    <property type="evidence" value="ECO:0007669"/>
    <property type="project" value="TreeGrafter"/>
</dbReference>
<comment type="catalytic activity">
    <reaction evidence="1">
        <text>futalosine + H2O = dehypoxanthine futalosine + hypoxanthine</text>
        <dbReference type="Rhea" id="RHEA:25904"/>
        <dbReference type="ChEBI" id="CHEBI:15377"/>
        <dbReference type="ChEBI" id="CHEBI:17368"/>
        <dbReference type="ChEBI" id="CHEBI:58863"/>
        <dbReference type="ChEBI" id="CHEBI:58864"/>
        <dbReference type="EC" id="3.2.2.26"/>
    </reaction>
</comment>
<evidence type="ECO:0000256" key="3">
    <source>
        <dbReference type="SAM" id="MobiDB-lite"/>
    </source>
</evidence>
<dbReference type="GO" id="GO:0005829">
    <property type="term" value="C:cytosol"/>
    <property type="evidence" value="ECO:0007669"/>
    <property type="project" value="TreeGrafter"/>
</dbReference>
<comment type="similarity">
    <text evidence="1">Belongs to the PNP/UDP phosphorylase family. Futalosine hydrolase subfamily.</text>
</comment>
<dbReference type="NCBIfam" id="TIGR03664">
    <property type="entry name" value="fut_nucase"/>
    <property type="match status" value="1"/>
</dbReference>
<dbReference type="EMBL" id="JH600068">
    <property type="protein sequence ID" value="EIG54619.1"/>
    <property type="molecule type" value="Genomic_DNA"/>
</dbReference>
<dbReference type="AlphaFoldDB" id="I2Q4B3"/>
<gene>
    <name evidence="1" type="primary">mqnB</name>
    <name evidence="5" type="ORF">DesU5LDRAFT_2977</name>
</gene>
<keyword evidence="1" id="KW-0378">Hydrolase</keyword>
<sequence>MGEPTPSLPVRETGDGLGPGGTSGRGTPPSGRRRLLVACATAKEYKAALSPLGAPAAPEPGRAAPWRRGGRDFLVLVTGVGPVAAALAVGRVLGRHESEIAGLVNCGVAGSFSLAAVPLGGLVAATAEAFPEYGLRRESGTDPRGIGFPQLALPGAGGEPVFDRLPLAPEAAAGDMALSLPPNTLFGPCVTVAGVSGDAARAAFLARRYGAACESMEGFALGLAAAAAGLPFLELRTVSNRVGARPPEDWDLAGALAALGRAVAILFS</sequence>
<proteinExistence type="inferred from homology"/>
<dbReference type="eggNOG" id="COG0775">
    <property type="taxonomic scope" value="Bacteria"/>
</dbReference>
<dbReference type="GO" id="GO:0009234">
    <property type="term" value="P:menaquinone biosynthetic process"/>
    <property type="evidence" value="ECO:0007669"/>
    <property type="project" value="UniProtKB-UniRule"/>
</dbReference>
<feature type="domain" description="Nucleoside phosphorylase" evidence="4">
    <location>
        <begin position="69"/>
        <end position="252"/>
    </location>
</feature>
<dbReference type="GO" id="GO:0009116">
    <property type="term" value="P:nucleoside metabolic process"/>
    <property type="evidence" value="ECO:0007669"/>
    <property type="project" value="InterPro"/>
</dbReference>
<name>I2Q4B3_9BACT</name>
<dbReference type="EC" id="3.2.2.26" evidence="1 2"/>
<dbReference type="Pfam" id="PF01048">
    <property type="entry name" value="PNP_UDP_1"/>
    <property type="match status" value="1"/>
</dbReference>
<feature type="compositionally biased region" description="Gly residues" evidence="3">
    <location>
        <begin position="15"/>
        <end position="24"/>
    </location>
</feature>
<comment type="function">
    <text evidence="1">Catalyzes the hydrolysis of futalosine (FL) to dehypoxanthine futalosine (DHFL) and hypoxanthine, a step in the biosynthesis of menaquinone (MK, vitamin K2).</text>
</comment>
<evidence type="ECO:0000259" key="4">
    <source>
        <dbReference type="Pfam" id="PF01048"/>
    </source>
</evidence>
<dbReference type="OrthoDB" id="9788270at2"/>
<dbReference type="Gene3D" id="3.40.50.1580">
    <property type="entry name" value="Nucleoside phosphorylase domain"/>
    <property type="match status" value="1"/>
</dbReference>
<dbReference type="PANTHER" id="PTHR46832">
    <property type="entry name" value="5'-METHYLTHIOADENOSINE/S-ADENOSYLHOMOCYSTEINE NUCLEOSIDASE"/>
    <property type="match status" value="1"/>
</dbReference>
<dbReference type="UniPathway" id="UPA00079"/>
<dbReference type="SUPFAM" id="SSF53167">
    <property type="entry name" value="Purine and uridine phosphorylases"/>
    <property type="match status" value="1"/>
</dbReference>
<organism evidence="5">
    <name type="scientific">Desulfovibrio sp. U5L</name>
    <dbReference type="NCBI Taxonomy" id="596152"/>
    <lineage>
        <taxon>Bacteria</taxon>
        <taxon>Pseudomonadati</taxon>
        <taxon>Thermodesulfobacteriota</taxon>
        <taxon>Desulfovibrionia</taxon>
        <taxon>Desulfovibrionales</taxon>
        <taxon>Desulfovibrionaceae</taxon>
        <taxon>Desulfovibrio</taxon>
    </lineage>
</organism>
<dbReference type="PANTHER" id="PTHR46832:SF2">
    <property type="entry name" value="FUTALOSINE HYDROLASE"/>
    <property type="match status" value="1"/>
</dbReference>